<comment type="caution">
    <text evidence="11">The sequence shown here is derived from an EMBL/GenBank/DDBJ whole genome shotgun (WGS) entry which is preliminary data.</text>
</comment>
<keyword evidence="12" id="KW-1185">Reference proteome</keyword>
<proteinExistence type="inferred from homology"/>
<sequence length="600" mass="65940">MRGLRKTAVWLGLIGSVSLLPLSASAEDTNPQADRSEAIIAESPAQPSFHDVATQGAPDSQDMEPKDLASQAIPLAEPAPVFIEAADLKPAPVIDVPLKIPLPDTAPVTALMQADIVRMAVEGLFADDAAMRELRVSAKDREELAAYYAQAERPLIWSQGGAWTPAAQAAMERLKAADEDGLDPADYVLHDAGLRKDAPSAQWVRADVKLSLSVIRYARDARGARIDLPRLSSLVTPTLAIPDIDDVLGTVSSAKEAGAALAAYNPPHAGYKALRERLAQLRESHPSQPSVRLPKGPILRVGMKDPRVPLIRARFNLADDSDNRTVYDRRVASAVATFQKERGLPDTGVLNAQTVAALSGPSLAQRESEIIANMERWRWLPADLGERHIAVNVPEYRLRLKEGRKVVHETRVIVGKEQSQTPIFSESMKYLVVNPSWTIPPSIMKKEILPALASDPGYAARKGYKVIRKGNRITVQQPPGARNALGYVKFMFPNQHAVYLHDTPNRNLFSASKRAFSHGCVRVDKPFELAEEIMGQDGKWTEQKLRGLIGKGERYVHLADPLPVHLTYFTLAVDEKGDLKRFEDIYGLDRKVRAALNLSE</sequence>
<evidence type="ECO:0000256" key="6">
    <source>
        <dbReference type="ARBA" id="ARBA00023316"/>
    </source>
</evidence>
<dbReference type="SUPFAM" id="SSF47090">
    <property type="entry name" value="PGBD-like"/>
    <property type="match status" value="1"/>
</dbReference>
<dbReference type="Pfam" id="PF20142">
    <property type="entry name" value="Scaffold"/>
    <property type="match status" value="1"/>
</dbReference>
<keyword evidence="6 7" id="KW-0961">Cell wall biogenesis/degradation</keyword>
<evidence type="ECO:0000259" key="10">
    <source>
        <dbReference type="PROSITE" id="PS52029"/>
    </source>
</evidence>
<evidence type="ECO:0000313" key="12">
    <source>
        <dbReference type="Proteomes" id="UP000620670"/>
    </source>
</evidence>
<name>A0ABS0Y2I0_9HYPH</name>
<evidence type="ECO:0000256" key="5">
    <source>
        <dbReference type="ARBA" id="ARBA00022984"/>
    </source>
</evidence>
<feature type="region of interest" description="Disordered" evidence="8">
    <location>
        <begin position="42"/>
        <end position="66"/>
    </location>
</feature>
<dbReference type="EMBL" id="JAELXT010000013">
    <property type="protein sequence ID" value="MBJ6126502.1"/>
    <property type="molecule type" value="Genomic_DNA"/>
</dbReference>
<dbReference type="PROSITE" id="PS52029">
    <property type="entry name" value="LD_TPASE"/>
    <property type="match status" value="1"/>
</dbReference>
<evidence type="ECO:0000256" key="7">
    <source>
        <dbReference type="PROSITE-ProRule" id="PRU01373"/>
    </source>
</evidence>
<dbReference type="InterPro" id="IPR045380">
    <property type="entry name" value="LD_TPept_scaffold_dom"/>
</dbReference>
<evidence type="ECO:0000256" key="8">
    <source>
        <dbReference type="SAM" id="MobiDB-lite"/>
    </source>
</evidence>
<dbReference type="InterPro" id="IPR005490">
    <property type="entry name" value="LD_TPept_cat_dom"/>
</dbReference>
<keyword evidence="9" id="KW-0732">Signal</keyword>
<protein>
    <submittedName>
        <fullName evidence="11">L,D-transpeptidase family protein</fullName>
    </submittedName>
</protein>
<dbReference type="Pfam" id="PF01471">
    <property type="entry name" value="PG_binding_1"/>
    <property type="match status" value="1"/>
</dbReference>
<reference evidence="12" key="1">
    <citation type="submission" date="2020-12" db="EMBL/GenBank/DDBJ databases">
        <title>Hymenobacter sp.</title>
        <authorList>
            <person name="Kim M.K."/>
        </authorList>
    </citation>
    <scope>NUCLEOTIDE SEQUENCE [LARGE SCALE GENOMIC DNA]</scope>
    <source>
        <strain evidence="12">BT325</strain>
    </source>
</reference>
<dbReference type="InterPro" id="IPR038063">
    <property type="entry name" value="Transpep_catalytic_dom"/>
</dbReference>
<dbReference type="Gene3D" id="1.10.101.10">
    <property type="entry name" value="PGBD-like superfamily/PGBD"/>
    <property type="match status" value="1"/>
</dbReference>
<dbReference type="Gene3D" id="2.40.440.10">
    <property type="entry name" value="L,D-transpeptidase catalytic domain-like"/>
    <property type="match status" value="1"/>
</dbReference>
<dbReference type="InterPro" id="IPR036366">
    <property type="entry name" value="PGBDSf"/>
</dbReference>
<accession>A0ABS0Y2I0</accession>
<dbReference type="InterPro" id="IPR036365">
    <property type="entry name" value="PGBD-like_sf"/>
</dbReference>
<dbReference type="Proteomes" id="UP000620670">
    <property type="component" value="Unassembled WGS sequence"/>
</dbReference>
<keyword evidence="3" id="KW-0808">Transferase</keyword>
<dbReference type="CDD" id="cd16913">
    <property type="entry name" value="YkuD_like"/>
    <property type="match status" value="1"/>
</dbReference>
<evidence type="ECO:0000256" key="9">
    <source>
        <dbReference type="SAM" id="SignalP"/>
    </source>
</evidence>
<dbReference type="InterPro" id="IPR002477">
    <property type="entry name" value="Peptidoglycan-bd-like"/>
</dbReference>
<gene>
    <name evidence="11" type="ORF">JAO75_13915</name>
</gene>
<evidence type="ECO:0000313" key="11">
    <source>
        <dbReference type="EMBL" id="MBJ6126502.1"/>
    </source>
</evidence>
<dbReference type="PANTHER" id="PTHR41533">
    <property type="entry name" value="L,D-TRANSPEPTIDASE HI_1667-RELATED"/>
    <property type="match status" value="1"/>
</dbReference>
<dbReference type="RefSeq" id="WP_199049743.1">
    <property type="nucleotide sequence ID" value="NZ_JAELXT010000013.1"/>
</dbReference>
<comment type="pathway">
    <text evidence="1 7">Cell wall biogenesis; peptidoglycan biosynthesis.</text>
</comment>
<organism evidence="11 12">
    <name type="scientific">Microvirga splendida</name>
    <dbReference type="NCBI Taxonomy" id="2795727"/>
    <lineage>
        <taxon>Bacteria</taxon>
        <taxon>Pseudomonadati</taxon>
        <taxon>Pseudomonadota</taxon>
        <taxon>Alphaproteobacteria</taxon>
        <taxon>Hyphomicrobiales</taxon>
        <taxon>Methylobacteriaceae</taxon>
        <taxon>Microvirga</taxon>
    </lineage>
</organism>
<dbReference type="Pfam" id="PF03734">
    <property type="entry name" value="YkuD"/>
    <property type="match status" value="1"/>
</dbReference>
<evidence type="ECO:0000256" key="1">
    <source>
        <dbReference type="ARBA" id="ARBA00004752"/>
    </source>
</evidence>
<dbReference type="PANTHER" id="PTHR41533:SF2">
    <property type="entry name" value="BLR7131 PROTEIN"/>
    <property type="match status" value="1"/>
</dbReference>
<feature type="domain" description="L,D-TPase catalytic" evidence="10">
    <location>
        <begin position="387"/>
        <end position="558"/>
    </location>
</feature>
<keyword evidence="4 7" id="KW-0133">Cell shape</keyword>
<keyword evidence="5 7" id="KW-0573">Peptidoglycan synthesis</keyword>
<dbReference type="SUPFAM" id="SSF141523">
    <property type="entry name" value="L,D-transpeptidase catalytic domain-like"/>
    <property type="match status" value="1"/>
</dbReference>
<feature type="signal peptide" evidence="9">
    <location>
        <begin position="1"/>
        <end position="26"/>
    </location>
</feature>
<feature type="chain" id="PRO_5046504750" evidence="9">
    <location>
        <begin position="27"/>
        <end position="600"/>
    </location>
</feature>
<feature type="active site" description="Proton donor/acceptor" evidence="7">
    <location>
        <position position="501"/>
    </location>
</feature>
<comment type="similarity">
    <text evidence="2">Belongs to the YkuD family.</text>
</comment>
<evidence type="ECO:0000256" key="2">
    <source>
        <dbReference type="ARBA" id="ARBA00005992"/>
    </source>
</evidence>
<evidence type="ECO:0000256" key="4">
    <source>
        <dbReference type="ARBA" id="ARBA00022960"/>
    </source>
</evidence>
<feature type="active site" description="Nucleophile" evidence="7">
    <location>
        <position position="520"/>
    </location>
</feature>
<evidence type="ECO:0000256" key="3">
    <source>
        <dbReference type="ARBA" id="ARBA00022679"/>
    </source>
</evidence>
<dbReference type="InterPro" id="IPR052905">
    <property type="entry name" value="LD-transpeptidase_YkuD-like"/>
</dbReference>